<gene>
    <name evidence="2" type="ORF">B296_00046574</name>
</gene>
<comment type="caution">
    <text evidence="2">The sequence shown here is derived from an EMBL/GenBank/DDBJ whole genome shotgun (WGS) entry which is preliminary data.</text>
</comment>
<dbReference type="Proteomes" id="UP000287651">
    <property type="component" value="Unassembled WGS sequence"/>
</dbReference>
<dbReference type="EMBL" id="AMZH03008656">
    <property type="protein sequence ID" value="RRT58488.1"/>
    <property type="molecule type" value="Genomic_DNA"/>
</dbReference>
<evidence type="ECO:0000256" key="1">
    <source>
        <dbReference type="SAM" id="MobiDB-lite"/>
    </source>
</evidence>
<feature type="region of interest" description="Disordered" evidence="1">
    <location>
        <begin position="63"/>
        <end position="92"/>
    </location>
</feature>
<accession>A0A426Z3E3</accession>
<sequence>MMPISLIGVLESPLHVLTDGRQPKRFQKRSGKGASEVAWTTASESQWEWLTAPVAAVRRRPRPWRSLEQAESAGAKNARRHARVRHGSREAAEPCAWRTRAIITSSSSSRRRS</sequence>
<name>A0A426Z3E3_ENSVE</name>
<evidence type="ECO:0000313" key="2">
    <source>
        <dbReference type="EMBL" id="RRT58488.1"/>
    </source>
</evidence>
<dbReference type="AlphaFoldDB" id="A0A426Z3E3"/>
<organism evidence="2 3">
    <name type="scientific">Ensete ventricosum</name>
    <name type="common">Abyssinian banana</name>
    <name type="synonym">Musa ensete</name>
    <dbReference type="NCBI Taxonomy" id="4639"/>
    <lineage>
        <taxon>Eukaryota</taxon>
        <taxon>Viridiplantae</taxon>
        <taxon>Streptophyta</taxon>
        <taxon>Embryophyta</taxon>
        <taxon>Tracheophyta</taxon>
        <taxon>Spermatophyta</taxon>
        <taxon>Magnoliopsida</taxon>
        <taxon>Liliopsida</taxon>
        <taxon>Zingiberales</taxon>
        <taxon>Musaceae</taxon>
        <taxon>Ensete</taxon>
    </lineage>
</organism>
<evidence type="ECO:0000313" key="3">
    <source>
        <dbReference type="Proteomes" id="UP000287651"/>
    </source>
</evidence>
<protein>
    <submittedName>
        <fullName evidence="2">Uncharacterized protein</fullName>
    </submittedName>
</protein>
<feature type="compositionally biased region" description="Basic residues" evidence="1">
    <location>
        <begin position="77"/>
        <end position="86"/>
    </location>
</feature>
<proteinExistence type="predicted"/>
<reference evidence="2 3" key="1">
    <citation type="journal article" date="2014" name="Agronomy (Basel)">
        <title>A Draft Genome Sequence for Ensete ventricosum, the Drought-Tolerant Tree Against Hunger.</title>
        <authorList>
            <person name="Harrison J."/>
            <person name="Moore K.A."/>
            <person name="Paszkiewicz K."/>
            <person name="Jones T."/>
            <person name="Grant M."/>
            <person name="Ambacheew D."/>
            <person name="Muzemil S."/>
            <person name="Studholme D.J."/>
        </authorList>
    </citation>
    <scope>NUCLEOTIDE SEQUENCE [LARGE SCALE GENOMIC DNA]</scope>
</reference>